<dbReference type="RefSeq" id="XP_037213740.1">
    <property type="nucleotide sequence ID" value="XM_037369744.1"/>
</dbReference>
<dbReference type="GeneID" id="59352260"/>
<comment type="caution">
    <text evidence="2">The sequence shown here is derived from an EMBL/GenBank/DDBJ whole genome shotgun (WGS) entry which is preliminary data.</text>
</comment>
<evidence type="ECO:0000313" key="3">
    <source>
        <dbReference type="Proteomes" id="UP000636479"/>
    </source>
</evidence>
<keyword evidence="3" id="KW-1185">Reference proteome</keyword>
<organism evidence="2 3">
    <name type="scientific">Mycena indigotica</name>
    <dbReference type="NCBI Taxonomy" id="2126181"/>
    <lineage>
        <taxon>Eukaryota</taxon>
        <taxon>Fungi</taxon>
        <taxon>Dikarya</taxon>
        <taxon>Basidiomycota</taxon>
        <taxon>Agaricomycotina</taxon>
        <taxon>Agaricomycetes</taxon>
        <taxon>Agaricomycetidae</taxon>
        <taxon>Agaricales</taxon>
        <taxon>Marasmiineae</taxon>
        <taxon>Mycenaceae</taxon>
        <taxon>Mycena</taxon>
    </lineage>
</organism>
<gene>
    <name evidence="2" type="ORF">MIND_01329400</name>
</gene>
<evidence type="ECO:0000313" key="2">
    <source>
        <dbReference type="EMBL" id="KAF7290162.1"/>
    </source>
</evidence>
<dbReference type="EMBL" id="JACAZF010000015">
    <property type="protein sequence ID" value="KAF7290162.1"/>
    <property type="molecule type" value="Genomic_DNA"/>
</dbReference>
<dbReference type="InterPro" id="IPR001810">
    <property type="entry name" value="F-box_dom"/>
</dbReference>
<feature type="domain" description="F-box" evidence="1">
    <location>
        <begin position="89"/>
        <end position="155"/>
    </location>
</feature>
<proteinExistence type="predicted"/>
<sequence>MSPADSSQLVPSPTPQERIRALLRSNIELDTQAAAELRSVQEHGPEELVVYDDWMVTSEAGPERARLQSERRKAADYVAACDGALTCHIRRLPNELLGYIFEYCEPDRDAKVALDPVYTLKRFHALVKRHLWLISGVCWRWHAIVTGTPSLWTHFSANLHLWGHEVVEQRTLERVLAKSLDRGVPCPLSFQIGAVTDKRAPDYVYTGVLRLLADHAHRWKVVSISFDDGSWPWLAHACGRLENLEVLDVQVGEQNPGVVSNPYLYALMPTFDYAPKLRRFAFTGDLRNLIRSMPWHQLELFTYSSCSNEQLLNPALLRCIPLAKLPPKAILCLRAVLEISHSSWTEMRPVPPIACMVHCLVLQLSRTSNETDDVSLGNIFASLSLPLVSQLHIAPRMISVPKLHLPLWSRAQFSALSERSGFGMTLRHLILFVEISVDDLLHALTDLIQLEELWITDPALGKPALITDVLLAGLTVACSDVLLPQLISLTVSTHLTFSDSVLRCLVESRVKSLDHSDMMFCLGLYCMGRDPRSVDAEVLYRFAELVDAGVLDLDMREANMARFYMR</sequence>
<name>A0A8H6VQB8_9AGAR</name>
<dbReference type="Proteomes" id="UP000636479">
    <property type="component" value="Unassembled WGS sequence"/>
</dbReference>
<protein>
    <submittedName>
        <fullName evidence="2">F-box domain-containing protein</fullName>
    </submittedName>
</protein>
<evidence type="ECO:0000259" key="1">
    <source>
        <dbReference type="Pfam" id="PF12937"/>
    </source>
</evidence>
<dbReference type="Pfam" id="PF12937">
    <property type="entry name" value="F-box-like"/>
    <property type="match status" value="1"/>
</dbReference>
<dbReference type="Gene3D" id="1.20.1280.50">
    <property type="match status" value="1"/>
</dbReference>
<accession>A0A8H6VQB8</accession>
<reference evidence="2" key="1">
    <citation type="submission" date="2020-05" db="EMBL/GenBank/DDBJ databases">
        <title>Mycena genomes resolve the evolution of fungal bioluminescence.</title>
        <authorList>
            <person name="Tsai I.J."/>
        </authorList>
    </citation>
    <scope>NUCLEOTIDE SEQUENCE</scope>
    <source>
        <strain evidence="2">171206Taipei</strain>
    </source>
</reference>
<dbReference type="AlphaFoldDB" id="A0A8H6VQB8"/>
<dbReference type="OrthoDB" id="3365698at2759"/>